<proteinExistence type="predicted"/>
<reference evidence="1" key="1">
    <citation type="journal article" date="2014" name="Int. J. Syst. Evol. Microbiol.">
        <title>Complete genome sequence of Corynebacterium casei LMG S-19264T (=DSM 44701T), isolated from a smear-ripened cheese.</title>
        <authorList>
            <consortium name="US DOE Joint Genome Institute (JGI-PGF)"/>
            <person name="Walter F."/>
            <person name="Albersmeier A."/>
            <person name="Kalinowski J."/>
            <person name="Ruckert C."/>
        </authorList>
    </citation>
    <scope>NUCLEOTIDE SEQUENCE</scope>
    <source>
        <strain evidence="1">JCM 3086</strain>
    </source>
</reference>
<dbReference type="Proteomes" id="UP000657574">
    <property type="component" value="Unassembled WGS sequence"/>
</dbReference>
<gene>
    <name evidence="1" type="ORF">GCM10010121_035440</name>
</gene>
<dbReference type="EMBL" id="BMQA01000010">
    <property type="protein sequence ID" value="GGJ21307.1"/>
    <property type="molecule type" value="Genomic_DNA"/>
</dbReference>
<keyword evidence="2" id="KW-1185">Reference proteome</keyword>
<protein>
    <submittedName>
        <fullName evidence="1">Uncharacterized protein</fullName>
    </submittedName>
</protein>
<organism evidence="1 2">
    <name type="scientific">Streptomyces brasiliensis</name>
    <dbReference type="NCBI Taxonomy" id="1954"/>
    <lineage>
        <taxon>Bacteria</taxon>
        <taxon>Bacillati</taxon>
        <taxon>Actinomycetota</taxon>
        <taxon>Actinomycetes</taxon>
        <taxon>Kitasatosporales</taxon>
        <taxon>Streptomycetaceae</taxon>
        <taxon>Streptomyces</taxon>
    </lineage>
</organism>
<comment type="caution">
    <text evidence="1">The sequence shown here is derived from an EMBL/GenBank/DDBJ whole genome shotgun (WGS) entry which is preliminary data.</text>
</comment>
<evidence type="ECO:0000313" key="1">
    <source>
        <dbReference type="EMBL" id="GGJ21307.1"/>
    </source>
</evidence>
<reference evidence="1" key="2">
    <citation type="submission" date="2020-09" db="EMBL/GenBank/DDBJ databases">
        <authorList>
            <person name="Sun Q."/>
            <person name="Ohkuma M."/>
        </authorList>
    </citation>
    <scope>NUCLEOTIDE SEQUENCE</scope>
    <source>
        <strain evidence="1">JCM 3086</strain>
    </source>
</reference>
<dbReference type="RefSeq" id="WP_189312150.1">
    <property type="nucleotide sequence ID" value="NZ_BMQA01000010.1"/>
</dbReference>
<sequence>MATTQPHDPDRSSKAVGPADLAVWDREFTALGERITPLFYRPESQEHAVQYLRGLLSPLQRKNGWTIAVRHEVA</sequence>
<name>A0A917NRK2_9ACTN</name>
<accession>A0A917NRK2</accession>
<evidence type="ECO:0000313" key="2">
    <source>
        <dbReference type="Proteomes" id="UP000657574"/>
    </source>
</evidence>
<dbReference type="AlphaFoldDB" id="A0A917NRK2"/>